<dbReference type="Proteomes" id="UP000062160">
    <property type="component" value="Unassembled WGS sequence"/>
</dbReference>
<dbReference type="InterPro" id="IPR000683">
    <property type="entry name" value="Gfo/Idh/MocA-like_OxRdtase_N"/>
</dbReference>
<evidence type="ECO:0000313" key="4">
    <source>
        <dbReference type="Proteomes" id="UP000062160"/>
    </source>
</evidence>
<organism evidence="3">
    <name type="scientific">Tepidanaerobacter syntrophicus</name>
    <dbReference type="NCBI Taxonomy" id="224999"/>
    <lineage>
        <taxon>Bacteria</taxon>
        <taxon>Bacillati</taxon>
        <taxon>Bacillota</taxon>
        <taxon>Clostridia</taxon>
        <taxon>Thermosediminibacterales</taxon>
        <taxon>Tepidanaerobacteraceae</taxon>
        <taxon>Tepidanaerobacter</taxon>
    </lineage>
</organism>
<dbReference type="RefSeq" id="WP_059032605.1">
    <property type="nucleotide sequence ID" value="NZ_DF977001.1"/>
</dbReference>
<dbReference type="EMBL" id="DF977001">
    <property type="protein sequence ID" value="GAQ25199.1"/>
    <property type="molecule type" value="Genomic_DNA"/>
</dbReference>
<feature type="domain" description="Gfo/Idh/MocA-like oxidoreductase N-terminal" evidence="1">
    <location>
        <begin position="2"/>
        <end position="119"/>
    </location>
</feature>
<dbReference type="Gene3D" id="3.30.360.10">
    <property type="entry name" value="Dihydrodipicolinate Reductase, domain 2"/>
    <property type="match status" value="1"/>
</dbReference>
<protein>
    <submittedName>
        <fullName evidence="3">Dehydrogenase</fullName>
    </submittedName>
</protein>
<dbReference type="InterPro" id="IPR055170">
    <property type="entry name" value="GFO_IDH_MocA-like_dom"/>
</dbReference>
<accession>A0A0U9HM96</accession>
<dbReference type="PANTHER" id="PTHR43054">
    <property type="match status" value="1"/>
</dbReference>
<sequence length="329" mass="36586">MIRFGVVGTGWITDAFIKGASLDKDFKLCAVYSRSTEKAKEFAKKYSVENIFTDLEEMAKSNLIDAVYIASPNSLHAEQSIFFMNHKKHVLCEKPLASNSNEVKNMIKASRDNNVALMEALKTGFLPNFKAVKENLDKLGEIRRIVANFCQYSSRYDSFKEGRHCNVFDPAFSGGSLMDIGIYCTYFIMSLFGVPKDVVATGEILGTGVDGQGTLCLQYDGMEGVVIHSKITDSVVSSEIQGESGNMVINKISVPRNITIYYRGGNIQDISRPQIEDDMYYEAAEFINLIKAGKIESDINSHKLSLSVMEVLDKARKQIGVIFPADKKI</sequence>
<dbReference type="STRING" id="224999.GCA_001485475_01214"/>
<dbReference type="InterPro" id="IPR036291">
    <property type="entry name" value="NAD(P)-bd_dom_sf"/>
</dbReference>
<dbReference type="SUPFAM" id="SSF55347">
    <property type="entry name" value="Glyceraldehyde-3-phosphate dehydrogenase-like, C-terminal domain"/>
    <property type="match status" value="1"/>
</dbReference>
<dbReference type="OrthoDB" id="240873at2"/>
<dbReference type="Pfam" id="PF22725">
    <property type="entry name" value="GFO_IDH_MocA_C3"/>
    <property type="match status" value="1"/>
</dbReference>
<dbReference type="Pfam" id="PF01408">
    <property type="entry name" value="GFO_IDH_MocA"/>
    <property type="match status" value="1"/>
</dbReference>
<dbReference type="Gene3D" id="3.40.50.720">
    <property type="entry name" value="NAD(P)-binding Rossmann-like Domain"/>
    <property type="match status" value="1"/>
</dbReference>
<dbReference type="AlphaFoldDB" id="A0A0U9HM96"/>
<feature type="domain" description="GFO/IDH/MocA-like oxidoreductase" evidence="2">
    <location>
        <begin position="137"/>
        <end position="246"/>
    </location>
</feature>
<reference evidence="3" key="1">
    <citation type="journal article" date="2016" name="Genome Announc.">
        <title>Draft Genome Sequence of the Syntrophic Lactate-Degrading Bacterium Tepidanaerobacter syntrophicus JLT.</title>
        <authorList>
            <person name="Matsuura N."/>
            <person name="Ohashi A."/>
            <person name="Tourlousse D.M."/>
            <person name="Sekiguchi Y."/>
        </authorList>
    </citation>
    <scope>NUCLEOTIDE SEQUENCE [LARGE SCALE GENOMIC DNA]</scope>
    <source>
        <strain evidence="3">JL</strain>
    </source>
</reference>
<keyword evidence="4" id="KW-1185">Reference proteome</keyword>
<evidence type="ECO:0000259" key="1">
    <source>
        <dbReference type="Pfam" id="PF01408"/>
    </source>
</evidence>
<evidence type="ECO:0000259" key="2">
    <source>
        <dbReference type="Pfam" id="PF22725"/>
    </source>
</evidence>
<proteinExistence type="predicted"/>
<gene>
    <name evidence="3" type="ORF">TSYNT_7217</name>
</gene>
<name>A0A0U9HM96_9FIRM</name>
<evidence type="ECO:0000313" key="3">
    <source>
        <dbReference type="EMBL" id="GAQ25199.1"/>
    </source>
</evidence>
<dbReference type="SUPFAM" id="SSF51735">
    <property type="entry name" value="NAD(P)-binding Rossmann-fold domains"/>
    <property type="match status" value="1"/>
</dbReference>
<dbReference type="GO" id="GO:0000166">
    <property type="term" value="F:nucleotide binding"/>
    <property type="evidence" value="ECO:0007669"/>
    <property type="project" value="InterPro"/>
</dbReference>
<dbReference type="PANTHER" id="PTHR43054:SF1">
    <property type="entry name" value="SCYLLO-INOSITOL 2-DEHYDROGENASE (NADP(+)) IOLU"/>
    <property type="match status" value="1"/>
</dbReference>